<feature type="region of interest" description="Disordered" evidence="3">
    <location>
        <begin position="121"/>
        <end position="164"/>
    </location>
</feature>
<evidence type="ECO:0000313" key="5">
    <source>
        <dbReference type="Proteomes" id="UP000324800"/>
    </source>
</evidence>
<evidence type="ECO:0000313" key="4">
    <source>
        <dbReference type="EMBL" id="KAA6360499.1"/>
    </source>
</evidence>
<dbReference type="InterPro" id="IPR011990">
    <property type="entry name" value="TPR-like_helical_dom_sf"/>
</dbReference>
<feature type="non-terminal residue" evidence="4">
    <location>
        <position position="370"/>
    </location>
</feature>
<dbReference type="GO" id="GO:0042393">
    <property type="term" value="F:histone binding"/>
    <property type="evidence" value="ECO:0007669"/>
    <property type="project" value="TreeGrafter"/>
</dbReference>
<dbReference type="EMBL" id="SNRW01026855">
    <property type="protein sequence ID" value="KAA6360499.1"/>
    <property type="molecule type" value="Genomic_DNA"/>
</dbReference>
<evidence type="ECO:0000256" key="1">
    <source>
        <dbReference type="ARBA" id="ARBA00022737"/>
    </source>
</evidence>
<evidence type="ECO:0000256" key="3">
    <source>
        <dbReference type="SAM" id="MobiDB-lite"/>
    </source>
</evidence>
<dbReference type="PANTHER" id="PTHR15081">
    <property type="entry name" value="NUCLEAR AUTOANTIGENIC SPERM PROTEIN NASP -RELATED"/>
    <property type="match status" value="1"/>
</dbReference>
<feature type="compositionally biased region" description="Basic and acidic residues" evidence="3">
    <location>
        <begin position="151"/>
        <end position="164"/>
    </location>
</feature>
<feature type="region of interest" description="Disordered" evidence="3">
    <location>
        <begin position="222"/>
        <end position="241"/>
    </location>
</feature>
<feature type="compositionally biased region" description="Acidic residues" evidence="3">
    <location>
        <begin position="121"/>
        <end position="135"/>
    </location>
</feature>
<dbReference type="InterPro" id="IPR051730">
    <property type="entry name" value="NASP-like"/>
</dbReference>
<dbReference type="AlphaFoldDB" id="A0A5J4TRH0"/>
<dbReference type="GO" id="GO:0005654">
    <property type="term" value="C:nucleoplasm"/>
    <property type="evidence" value="ECO:0007669"/>
    <property type="project" value="TreeGrafter"/>
</dbReference>
<dbReference type="OrthoDB" id="5587616at2759"/>
<feature type="non-terminal residue" evidence="4">
    <location>
        <position position="1"/>
    </location>
</feature>
<gene>
    <name evidence="4" type="ORF">EZS28_043974</name>
</gene>
<evidence type="ECO:0000256" key="2">
    <source>
        <dbReference type="ARBA" id="ARBA00022803"/>
    </source>
</evidence>
<proteinExistence type="predicted"/>
<dbReference type="GO" id="GO:0006335">
    <property type="term" value="P:DNA replication-dependent chromatin assembly"/>
    <property type="evidence" value="ECO:0007669"/>
    <property type="project" value="TreeGrafter"/>
</dbReference>
<organism evidence="4 5">
    <name type="scientific">Streblomastix strix</name>
    <dbReference type="NCBI Taxonomy" id="222440"/>
    <lineage>
        <taxon>Eukaryota</taxon>
        <taxon>Metamonada</taxon>
        <taxon>Preaxostyla</taxon>
        <taxon>Oxymonadida</taxon>
        <taxon>Streblomastigidae</taxon>
        <taxon>Streblomastix</taxon>
    </lineage>
</organism>
<dbReference type="Proteomes" id="UP000324800">
    <property type="component" value="Unassembled WGS sequence"/>
</dbReference>
<protein>
    <submittedName>
        <fullName evidence="4">Uncharacterized protein</fullName>
    </submittedName>
</protein>
<comment type="caution">
    <text evidence="4">The sequence shown here is derived from an EMBL/GenBank/DDBJ whole genome shotgun (WGS) entry which is preliminary data.</text>
</comment>
<dbReference type="Gene3D" id="1.25.40.10">
    <property type="entry name" value="Tetratricopeptide repeat domain"/>
    <property type="match status" value="1"/>
</dbReference>
<feature type="compositionally biased region" description="Acidic residues" evidence="3">
    <location>
        <begin position="88"/>
        <end position="98"/>
    </location>
</feature>
<feature type="compositionally biased region" description="Polar residues" evidence="3">
    <location>
        <begin position="99"/>
        <end position="108"/>
    </location>
</feature>
<dbReference type="SUPFAM" id="SSF48452">
    <property type="entry name" value="TPR-like"/>
    <property type="match status" value="1"/>
</dbReference>
<reference evidence="4 5" key="1">
    <citation type="submission" date="2019-03" db="EMBL/GenBank/DDBJ databases">
        <title>Single cell metagenomics reveals metabolic interactions within the superorganism composed of flagellate Streblomastix strix and complex community of Bacteroidetes bacteria on its surface.</title>
        <authorList>
            <person name="Treitli S.C."/>
            <person name="Kolisko M."/>
            <person name="Husnik F."/>
            <person name="Keeling P."/>
            <person name="Hampl V."/>
        </authorList>
    </citation>
    <scope>NUCLEOTIDE SEQUENCE [LARGE SCALE GENOMIC DNA]</scope>
    <source>
        <strain evidence="4">ST1C</strain>
    </source>
</reference>
<sequence>PAARKFVFSFDLFPFFAMDPEQMKAEALQLIKDNAEDKDTISRAVELLSDALHNQVQKFGELHEQCAEYYYNYGDALLRLFETEGLMESEEKQDENEDTTQYQPKSNAFISLDDNKVLSADQDEEQIDTKDDIDDLIDKPKKRKREEDEDEKKQNEKSIKTFRNDEMDATKSKVIIEREQNNDTDSDVTNNKDVDADADTLQIAWESLDSARVILSGIVEREKQQKEGSKDGENKQENKSDHLQLLVKTILRLGDVGVETGRNSDAVSDYTQALELMKTYLSPDSRDIAGCHINIATALDDDSASALPHYEEAKRIYNTHLERITRASLGIDSTKDLNEEEIINQEKERKKITNYLEDITLRIEEIHRTS</sequence>
<dbReference type="GO" id="GO:0034080">
    <property type="term" value="P:CENP-A containing chromatin assembly"/>
    <property type="evidence" value="ECO:0007669"/>
    <property type="project" value="TreeGrafter"/>
</dbReference>
<keyword evidence="1" id="KW-0677">Repeat</keyword>
<keyword evidence="2" id="KW-0802">TPR repeat</keyword>
<dbReference type="PANTHER" id="PTHR15081:SF1">
    <property type="entry name" value="NUCLEAR AUTOANTIGENIC SPERM PROTEIN"/>
    <property type="match status" value="1"/>
</dbReference>
<name>A0A5J4TRH0_9EUKA</name>
<accession>A0A5J4TRH0</accession>
<feature type="region of interest" description="Disordered" evidence="3">
    <location>
        <begin position="88"/>
        <end position="108"/>
    </location>
</feature>